<gene>
    <name evidence="8" type="ORF">CUNI_LOCUS16389</name>
</gene>
<dbReference type="InterPro" id="IPR045263">
    <property type="entry name" value="GLUT"/>
</dbReference>
<evidence type="ECO:0000256" key="5">
    <source>
        <dbReference type="RuleBase" id="RU003346"/>
    </source>
</evidence>
<evidence type="ECO:0000256" key="2">
    <source>
        <dbReference type="ARBA" id="ARBA00022692"/>
    </source>
</evidence>
<dbReference type="PROSITE" id="PS00216">
    <property type="entry name" value="SUGAR_TRANSPORT_1"/>
    <property type="match status" value="1"/>
</dbReference>
<feature type="transmembrane region" description="Helical" evidence="6">
    <location>
        <begin position="149"/>
        <end position="172"/>
    </location>
</feature>
<organism evidence="8 9">
    <name type="scientific">Candidula unifasciata</name>
    <dbReference type="NCBI Taxonomy" id="100452"/>
    <lineage>
        <taxon>Eukaryota</taxon>
        <taxon>Metazoa</taxon>
        <taxon>Spiralia</taxon>
        <taxon>Lophotrochozoa</taxon>
        <taxon>Mollusca</taxon>
        <taxon>Gastropoda</taxon>
        <taxon>Heterobranchia</taxon>
        <taxon>Euthyneura</taxon>
        <taxon>Panpulmonata</taxon>
        <taxon>Eupulmonata</taxon>
        <taxon>Stylommatophora</taxon>
        <taxon>Helicina</taxon>
        <taxon>Helicoidea</taxon>
        <taxon>Geomitridae</taxon>
        <taxon>Candidula</taxon>
    </lineage>
</organism>
<feature type="transmembrane region" description="Helical" evidence="6">
    <location>
        <begin position="463"/>
        <end position="481"/>
    </location>
</feature>
<dbReference type="InterPro" id="IPR005828">
    <property type="entry name" value="MFS_sugar_transport-like"/>
</dbReference>
<evidence type="ECO:0000313" key="8">
    <source>
        <dbReference type="EMBL" id="CAG5130831.1"/>
    </source>
</evidence>
<feature type="transmembrane region" description="Helical" evidence="6">
    <location>
        <begin position="123"/>
        <end position="143"/>
    </location>
</feature>
<dbReference type="NCBIfam" id="TIGR00879">
    <property type="entry name" value="SP"/>
    <property type="match status" value="1"/>
</dbReference>
<comment type="similarity">
    <text evidence="5">Belongs to the major facilitator superfamily. Sugar transporter (TC 2.A.1.1) family.</text>
</comment>
<feature type="domain" description="Major facilitator superfamily (MFS) profile" evidence="7">
    <location>
        <begin position="42"/>
        <end position="485"/>
    </location>
</feature>
<keyword evidence="9" id="KW-1185">Reference proteome</keyword>
<keyword evidence="3 6" id="KW-1133">Transmembrane helix</keyword>
<feature type="transmembrane region" description="Helical" evidence="6">
    <location>
        <begin position="35"/>
        <end position="55"/>
    </location>
</feature>
<keyword evidence="2 6" id="KW-0812">Transmembrane</keyword>
<feature type="transmembrane region" description="Helical" evidence="6">
    <location>
        <begin position="184"/>
        <end position="203"/>
    </location>
</feature>
<dbReference type="PANTHER" id="PTHR23503">
    <property type="entry name" value="SOLUTE CARRIER FAMILY 2"/>
    <property type="match status" value="1"/>
</dbReference>
<name>A0A8S3ZWV9_9EUPU</name>
<dbReference type="FunFam" id="1.20.1250.20:FF:000029">
    <property type="entry name" value="solute carrier family 2, facilitated glucose transporter member 4"/>
    <property type="match status" value="1"/>
</dbReference>
<dbReference type="AlphaFoldDB" id="A0A8S3ZWV9"/>
<feature type="transmembrane region" description="Helical" evidence="6">
    <location>
        <begin position="299"/>
        <end position="322"/>
    </location>
</feature>
<dbReference type="PRINTS" id="PR00171">
    <property type="entry name" value="SUGRTRNSPORT"/>
</dbReference>
<protein>
    <recommendedName>
        <fullName evidence="7">Major facilitator superfamily (MFS) profile domain-containing protein</fullName>
    </recommendedName>
</protein>
<evidence type="ECO:0000259" key="7">
    <source>
        <dbReference type="PROSITE" id="PS50850"/>
    </source>
</evidence>
<feature type="transmembrane region" description="Helical" evidence="6">
    <location>
        <begin position="431"/>
        <end position="451"/>
    </location>
</feature>
<dbReference type="PANTHER" id="PTHR23503:SF128">
    <property type="entry name" value="GLUCOSE TRANSPORTER TYPE 1"/>
    <property type="match status" value="1"/>
</dbReference>
<feature type="transmembrane region" description="Helical" evidence="6">
    <location>
        <begin position="364"/>
        <end position="386"/>
    </location>
</feature>
<evidence type="ECO:0000256" key="1">
    <source>
        <dbReference type="ARBA" id="ARBA00004141"/>
    </source>
</evidence>
<sequence length="515" mass="57307">MKKKQRIRPAQWRKLHHQDHQKEILNLCISLFQQITARLCLAAFGAVLGSFQFGYNTGVINSPESSIKMFMNETEYARSGGGMSENKTTNMFALIVSIFAAGGCFGGLMAGWWANYFGRKKGLLLNTVFGIVAALLMYFSRLADSYEMIIVGRFVVGFNCGLYTGLSPMYLFEISTPNIRGALGVLHQLGVTVGLLVSQVLGFSEIFGNSSFWDLLLGLTVVPCLLQLVILPFCPESPRYLLISKHQEREAKIALVALRGTSDVEDDLSEMKQEEKAQSREEKVTVFSLFVRRSFRMPLMIGIVMQLSQQLSGICGIFYYSASLYRDAGLDPTTANYATSGVGVVMVVMTLVTIPLMDRAGRRTLHLIGLAGMFVFSILITVTLVLRQTVSWFNILSIVVSLLYVVFFALGPGSIPWLIVAELFSQGPRAAAMSVAVLVNWISNFIVGYSFPHLQGALGNYAFVPFSALLLLFWLFTFFYVKETKNKTFEEVSAMWKKPDTESTQVETENTQLVM</sequence>
<dbReference type="EMBL" id="CAJHNH020004301">
    <property type="protein sequence ID" value="CAG5130831.1"/>
    <property type="molecule type" value="Genomic_DNA"/>
</dbReference>
<comment type="caution">
    <text evidence="8">The sequence shown here is derived from an EMBL/GenBank/DDBJ whole genome shotgun (WGS) entry which is preliminary data.</text>
</comment>
<feature type="transmembrane region" description="Helical" evidence="6">
    <location>
        <begin position="392"/>
        <end position="419"/>
    </location>
</feature>
<reference evidence="8" key="1">
    <citation type="submission" date="2021-04" db="EMBL/GenBank/DDBJ databases">
        <authorList>
            <consortium name="Molecular Ecology Group"/>
        </authorList>
    </citation>
    <scope>NUCLEOTIDE SEQUENCE</scope>
</reference>
<comment type="subcellular location">
    <subcellularLocation>
        <location evidence="1">Membrane</location>
        <topology evidence="1">Multi-pass membrane protein</topology>
    </subcellularLocation>
</comment>
<feature type="transmembrane region" description="Helical" evidence="6">
    <location>
        <begin position="334"/>
        <end position="357"/>
    </location>
</feature>
<dbReference type="OrthoDB" id="4540492at2759"/>
<dbReference type="GO" id="GO:0015149">
    <property type="term" value="F:hexose transmembrane transporter activity"/>
    <property type="evidence" value="ECO:0007669"/>
    <property type="project" value="TreeGrafter"/>
</dbReference>
<dbReference type="InterPro" id="IPR005829">
    <property type="entry name" value="Sugar_transporter_CS"/>
</dbReference>
<proteinExistence type="inferred from homology"/>
<evidence type="ECO:0000313" key="9">
    <source>
        <dbReference type="Proteomes" id="UP000678393"/>
    </source>
</evidence>
<dbReference type="GO" id="GO:0016020">
    <property type="term" value="C:membrane"/>
    <property type="evidence" value="ECO:0007669"/>
    <property type="project" value="UniProtKB-SubCell"/>
</dbReference>
<dbReference type="Gene3D" id="1.20.1250.20">
    <property type="entry name" value="MFS general substrate transporter like domains"/>
    <property type="match status" value="1"/>
</dbReference>
<dbReference type="Pfam" id="PF00083">
    <property type="entry name" value="Sugar_tr"/>
    <property type="match status" value="1"/>
</dbReference>
<dbReference type="InterPro" id="IPR020846">
    <property type="entry name" value="MFS_dom"/>
</dbReference>
<evidence type="ECO:0000256" key="6">
    <source>
        <dbReference type="SAM" id="Phobius"/>
    </source>
</evidence>
<feature type="transmembrane region" description="Helical" evidence="6">
    <location>
        <begin position="91"/>
        <end position="111"/>
    </location>
</feature>
<dbReference type="InterPro" id="IPR003663">
    <property type="entry name" value="Sugar/inositol_transpt"/>
</dbReference>
<evidence type="ECO:0000256" key="3">
    <source>
        <dbReference type="ARBA" id="ARBA00022989"/>
    </source>
</evidence>
<dbReference type="SUPFAM" id="SSF103473">
    <property type="entry name" value="MFS general substrate transporter"/>
    <property type="match status" value="1"/>
</dbReference>
<dbReference type="Proteomes" id="UP000678393">
    <property type="component" value="Unassembled WGS sequence"/>
</dbReference>
<feature type="transmembrane region" description="Helical" evidence="6">
    <location>
        <begin position="215"/>
        <end position="234"/>
    </location>
</feature>
<accession>A0A8S3ZWV9</accession>
<evidence type="ECO:0000256" key="4">
    <source>
        <dbReference type="ARBA" id="ARBA00023136"/>
    </source>
</evidence>
<dbReference type="InterPro" id="IPR036259">
    <property type="entry name" value="MFS_trans_sf"/>
</dbReference>
<dbReference type="PROSITE" id="PS00217">
    <property type="entry name" value="SUGAR_TRANSPORT_2"/>
    <property type="match status" value="1"/>
</dbReference>
<keyword evidence="5" id="KW-0813">Transport</keyword>
<keyword evidence="4 6" id="KW-0472">Membrane</keyword>
<dbReference type="PROSITE" id="PS50850">
    <property type="entry name" value="MFS"/>
    <property type="match status" value="1"/>
</dbReference>